<evidence type="ECO:0000313" key="3">
    <source>
        <dbReference type="Proteomes" id="UP001432027"/>
    </source>
</evidence>
<keyword evidence="3" id="KW-1185">Reference proteome</keyword>
<accession>A0AAV5UHR4</accession>
<sequence>SRMRFFVLLFALVFFMTTAVNCADFMFNEPPKGGLCHTTAGGDCRRCECPKGRMCKKGTCV</sequence>
<proteinExistence type="predicted"/>
<protein>
    <submittedName>
        <fullName evidence="2">Uncharacterized protein</fullName>
    </submittedName>
</protein>
<gene>
    <name evidence="2" type="ORF">PENTCL1PPCAC_28688</name>
</gene>
<name>A0AAV5UHR4_9BILA</name>
<dbReference type="AlphaFoldDB" id="A0AAV5UHR4"/>
<evidence type="ECO:0000313" key="2">
    <source>
        <dbReference type="EMBL" id="GMT06514.1"/>
    </source>
</evidence>
<comment type="caution">
    <text evidence="2">The sequence shown here is derived from an EMBL/GenBank/DDBJ whole genome shotgun (WGS) entry which is preliminary data.</text>
</comment>
<feature type="signal peptide" evidence="1">
    <location>
        <begin position="1"/>
        <end position="22"/>
    </location>
</feature>
<feature type="non-terminal residue" evidence="2">
    <location>
        <position position="1"/>
    </location>
</feature>
<organism evidence="2 3">
    <name type="scientific">Pristionchus entomophagus</name>
    <dbReference type="NCBI Taxonomy" id="358040"/>
    <lineage>
        <taxon>Eukaryota</taxon>
        <taxon>Metazoa</taxon>
        <taxon>Ecdysozoa</taxon>
        <taxon>Nematoda</taxon>
        <taxon>Chromadorea</taxon>
        <taxon>Rhabditida</taxon>
        <taxon>Rhabditina</taxon>
        <taxon>Diplogasteromorpha</taxon>
        <taxon>Diplogasteroidea</taxon>
        <taxon>Neodiplogasteridae</taxon>
        <taxon>Pristionchus</taxon>
    </lineage>
</organism>
<reference evidence="2" key="1">
    <citation type="submission" date="2023-10" db="EMBL/GenBank/DDBJ databases">
        <title>Genome assembly of Pristionchus species.</title>
        <authorList>
            <person name="Yoshida K."/>
            <person name="Sommer R.J."/>
        </authorList>
    </citation>
    <scope>NUCLEOTIDE SEQUENCE</scope>
    <source>
        <strain evidence="2">RS0144</strain>
    </source>
</reference>
<dbReference type="Proteomes" id="UP001432027">
    <property type="component" value="Unassembled WGS sequence"/>
</dbReference>
<dbReference type="EMBL" id="BTSX01000006">
    <property type="protein sequence ID" value="GMT06514.1"/>
    <property type="molecule type" value="Genomic_DNA"/>
</dbReference>
<evidence type="ECO:0000256" key="1">
    <source>
        <dbReference type="SAM" id="SignalP"/>
    </source>
</evidence>
<feature type="chain" id="PRO_5043708602" evidence="1">
    <location>
        <begin position="23"/>
        <end position="61"/>
    </location>
</feature>
<keyword evidence="1" id="KW-0732">Signal</keyword>